<evidence type="ECO:0000313" key="4">
    <source>
        <dbReference type="EMBL" id="REE05776.1"/>
    </source>
</evidence>
<dbReference type="EMBL" id="QREG01000001">
    <property type="protein sequence ID" value="REE05776.1"/>
    <property type="molecule type" value="Genomic_DNA"/>
</dbReference>
<protein>
    <submittedName>
        <fullName evidence="4">Cu-Zn family superoxide dismutase</fullName>
    </submittedName>
</protein>
<comment type="similarity">
    <text evidence="1">Belongs to the Cu-Zn superoxide dismutase family.</text>
</comment>
<evidence type="ECO:0000259" key="3">
    <source>
        <dbReference type="Pfam" id="PF00080"/>
    </source>
</evidence>
<dbReference type="Gene3D" id="2.60.40.200">
    <property type="entry name" value="Superoxide dismutase, copper/zinc binding domain"/>
    <property type="match status" value="1"/>
</dbReference>
<dbReference type="Proteomes" id="UP000256779">
    <property type="component" value="Unassembled WGS sequence"/>
</dbReference>
<gene>
    <name evidence="4" type="ORF">C7460_101295</name>
</gene>
<feature type="chain" id="PRO_5017754335" evidence="2">
    <location>
        <begin position="23"/>
        <end position="200"/>
    </location>
</feature>
<dbReference type="InterPro" id="IPR001424">
    <property type="entry name" value="SOD_Cu_Zn_dom"/>
</dbReference>
<dbReference type="GO" id="GO:0006801">
    <property type="term" value="P:superoxide metabolic process"/>
    <property type="evidence" value="ECO:0007669"/>
    <property type="project" value="InterPro"/>
</dbReference>
<evidence type="ECO:0000256" key="1">
    <source>
        <dbReference type="ARBA" id="ARBA00010457"/>
    </source>
</evidence>
<organism evidence="4 5">
    <name type="scientific">Marinoscillum furvescens DSM 4134</name>
    <dbReference type="NCBI Taxonomy" id="1122208"/>
    <lineage>
        <taxon>Bacteria</taxon>
        <taxon>Pseudomonadati</taxon>
        <taxon>Bacteroidota</taxon>
        <taxon>Cytophagia</taxon>
        <taxon>Cytophagales</taxon>
        <taxon>Reichenbachiellaceae</taxon>
        <taxon>Marinoscillum</taxon>
    </lineage>
</organism>
<accession>A0A3D9LJE2</accession>
<dbReference type="AlphaFoldDB" id="A0A3D9LJE2"/>
<dbReference type="RefSeq" id="WP_170147847.1">
    <property type="nucleotide sequence ID" value="NZ_QREG01000001.1"/>
</dbReference>
<dbReference type="GO" id="GO:0046872">
    <property type="term" value="F:metal ion binding"/>
    <property type="evidence" value="ECO:0007669"/>
    <property type="project" value="InterPro"/>
</dbReference>
<keyword evidence="5" id="KW-1185">Reference proteome</keyword>
<proteinExistence type="inferred from homology"/>
<feature type="domain" description="Superoxide dismutase copper/zinc binding" evidence="3">
    <location>
        <begin position="58"/>
        <end position="194"/>
    </location>
</feature>
<keyword evidence="2" id="KW-0732">Signal</keyword>
<name>A0A3D9LJE2_MARFU</name>
<comment type="caution">
    <text evidence="4">The sequence shown here is derived from an EMBL/GenBank/DDBJ whole genome shotgun (WGS) entry which is preliminary data.</text>
</comment>
<reference evidence="4 5" key="1">
    <citation type="submission" date="2018-07" db="EMBL/GenBank/DDBJ databases">
        <title>Genomic Encyclopedia of Type Strains, Phase IV (KMG-IV): sequencing the most valuable type-strain genomes for metagenomic binning, comparative biology and taxonomic classification.</title>
        <authorList>
            <person name="Goeker M."/>
        </authorList>
    </citation>
    <scope>NUCLEOTIDE SEQUENCE [LARGE SCALE GENOMIC DNA]</scope>
    <source>
        <strain evidence="4 5">DSM 4134</strain>
    </source>
</reference>
<feature type="signal peptide" evidence="2">
    <location>
        <begin position="1"/>
        <end position="22"/>
    </location>
</feature>
<dbReference type="SUPFAM" id="SSF49329">
    <property type="entry name" value="Cu,Zn superoxide dismutase-like"/>
    <property type="match status" value="1"/>
</dbReference>
<evidence type="ECO:0000256" key="2">
    <source>
        <dbReference type="SAM" id="SignalP"/>
    </source>
</evidence>
<sequence length="200" mass="21406">MMKTNWLIVLLILLVVACDDEAPTKEPDEPALPTAIAPLSGMLQNNDGSYVLDTNDFGSAVFIQKDSFVLASISLKNFAPNTVHAIHLHAGTCENPGMHWNQGKDMSHSFCNEKSLGITWGKPMAGDVGNASVGYDGTGSLEIKTDLWEVGTGSEKDITGAVLVIHETFEDFTTECDPNHGAHPHDNAKIACGTLSPVTQ</sequence>
<evidence type="ECO:0000313" key="5">
    <source>
        <dbReference type="Proteomes" id="UP000256779"/>
    </source>
</evidence>
<dbReference type="Pfam" id="PF00080">
    <property type="entry name" value="Sod_Cu"/>
    <property type="match status" value="1"/>
</dbReference>
<dbReference type="PROSITE" id="PS51257">
    <property type="entry name" value="PROKAR_LIPOPROTEIN"/>
    <property type="match status" value="1"/>
</dbReference>
<dbReference type="InterPro" id="IPR036423">
    <property type="entry name" value="SOD-like_Cu/Zn_dom_sf"/>
</dbReference>